<evidence type="ECO:0000256" key="2">
    <source>
        <dbReference type="SAM" id="Phobius"/>
    </source>
</evidence>
<dbReference type="Gene3D" id="3.40.50.2000">
    <property type="entry name" value="Glycogen Phosphorylase B"/>
    <property type="match status" value="2"/>
</dbReference>
<evidence type="ECO:0000256" key="1">
    <source>
        <dbReference type="ARBA" id="ARBA00008799"/>
    </source>
</evidence>
<dbReference type="SUPFAM" id="SSF53756">
    <property type="entry name" value="UDP-Glycosyltransferase/glycogen phosphorylase"/>
    <property type="match status" value="1"/>
</dbReference>
<dbReference type="EMBL" id="LWQT01000045">
    <property type="protein sequence ID" value="OAN51416.1"/>
    <property type="molecule type" value="Genomic_DNA"/>
</dbReference>
<evidence type="ECO:0000313" key="4">
    <source>
        <dbReference type="Proteomes" id="UP000078428"/>
    </source>
</evidence>
<dbReference type="GO" id="GO:0003825">
    <property type="term" value="F:alpha,alpha-trehalose-phosphate synthase (UDP-forming) activity"/>
    <property type="evidence" value="ECO:0007669"/>
    <property type="project" value="TreeGrafter"/>
</dbReference>
<dbReference type="GO" id="GO:0005992">
    <property type="term" value="P:trehalose biosynthetic process"/>
    <property type="evidence" value="ECO:0007669"/>
    <property type="project" value="InterPro"/>
</dbReference>
<keyword evidence="2" id="KW-0472">Membrane</keyword>
<keyword evidence="2" id="KW-0812">Transmembrane</keyword>
<name>A0A178MRB6_9PROT</name>
<dbReference type="CDD" id="cd03788">
    <property type="entry name" value="GT20_TPS"/>
    <property type="match status" value="1"/>
</dbReference>
<reference evidence="3 4" key="1">
    <citation type="submission" date="2016-04" db="EMBL/GenBank/DDBJ databases">
        <title>Draft genome sequence of freshwater magnetotactic bacteria Magnetospirillum marisnigri SP-1 and Magnetospirillum moscoviense BB-1.</title>
        <authorList>
            <person name="Koziaeva V."/>
            <person name="Dziuba M.V."/>
            <person name="Ivanov T.M."/>
            <person name="Kuznetsov B."/>
            <person name="Grouzdev D.S."/>
        </authorList>
    </citation>
    <scope>NUCLEOTIDE SEQUENCE [LARGE SCALE GENOMIC DNA]</scope>
    <source>
        <strain evidence="3 4">SP-1</strain>
    </source>
</reference>
<dbReference type="STRING" id="1285242.A6A04_15970"/>
<dbReference type="AlphaFoldDB" id="A0A178MRB6"/>
<evidence type="ECO:0000313" key="3">
    <source>
        <dbReference type="EMBL" id="OAN51416.1"/>
    </source>
</evidence>
<gene>
    <name evidence="3" type="ORF">A6A04_15970</name>
</gene>
<dbReference type="Proteomes" id="UP000078428">
    <property type="component" value="Unassembled WGS sequence"/>
</dbReference>
<comment type="similarity">
    <text evidence="1">Belongs to the glycosyltransferase 20 family.</text>
</comment>
<protein>
    <submittedName>
        <fullName evidence="3">Trehalose-6-phosphate synthase</fullName>
    </submittedName>
</protein>
<dbReference type="Pfam" id="PF00982">
    <property type="entry name" value="Glyco_transf_20"/>
    <property type="match status" value="1"/>
</dbReference>
<accession>A0A178MRB6</accession>
<dbReference type="RefSeq" id="WP_068491486.1">
    <property type="nucleotide sequence ID" value="NZ_LWQT01000045.1"/>
</dbReference>
<proteinExistence type="inferred from homology"/>
<sequence>MRMAIRFVLPLLLVLGGIAWGGAPLVGSLVERWFRADVEMRSQLVFNSIQETVNGLVLTKADRKIDALFKHITQDERLLALALCTPDGQLTQHSVAWPKGLACPPAPVLDHAFAVEHIDGGPVLVATFALAADNTYLGRLVILHDLRFIERRSDSAELYLAGFLALLGLGAAGVTVVVARLTLRGWVKAIRKGLSGQADAKDDAAMSPDVAPLVQEMRKMLRDLDTPRVLSEAIRVDWSPDSLRSVLRNELPGAEVMVISNREPYIHNLEDGKVVLQRPASGLVTALEPIMRACGGTWIAHGSGSADQTMVDEHDHLLVPPDAPAYTLRRLWLTDEEQDGYYYGFANEGMWPLCHIAFVRPTFRASDWEHYVAVNQKFADAVVAEAKTPNPVVLVQDYHFALLPKMVRERLPEATIITFWHIPWPNPEVFSICPWKEEILSGLLGSSILGFHTQFHCNNFLDSVDRFLECHIDREHSTISAGGCTTQVRPYPISIEWPPAALSVQPPVEECRKSVRKGFGIGRDTMLAVGVERFDYTKGIADRFHAVGSLLEAHPEWIGRFTLLQIAAPTRSRLSAYRETQDEAEKAAEAVNKCFGREGWLPIILVPRHHEPEEVFTLFRAADVCLVSSLHDGMNLVAKEFVAARDDDDGVLVLSTFAGASRELREALIVNPYDVRAMGEALHMGLSMPAEQRQERMRLMREMVGENNIYFWAGRMLLDAARMRKRHNIEHRIAAVTRRAITTGGT</sequence>
<keyword evidence="2" id="KW-1133">Transmembrane helix</keyword>
<dbReference type="InterPro" id="IPR001830">
    <property type="entry name" value="Glyco_trans_20"/>
</dbReference>
<dbReference type="PANTHER" id="PTHR10788:SF106">
    <property type="entry name" value="BCDNA.GH08860"/>
    <property type="match status" value="1"/>
</dbReference>
<comment type="caution">
    <text evidence="3">The sequence shown here is derived from an EMBL/GenBank/DDBJ whole genome shotgun (WGS) entry which is preliminary data.</text>
</comment>
<organism evidence="3 4">
    <name type="scientific">Paramagnetospirillum marisnigri</name>
    <dbReference type="NCBI Taxonomy" id="1285242"/>
    <lineage>
        <taxon>Bacteria</taxon>
        <taxon>Pseudomonadati</taxon>
        <taxon>Pseudomonadota</taxon>
        <taxon>Alphaproteobacteria</taxon>
        <taxon>Rhodospirillales</taxon>
        <taxon>Magnetospirillaceae</taxon>
        <taxon>Paramagnetospirillum</taxon>
    </lineage>
</organism>
<dbReference type="PANTHER" id="PTHR10788">
    <property type="entry name" value="TREHALOSE-6-PHOSPHATE SYNTHASE"/>
    <property type="match status" value="1"/>
</dbReference>
<feature type="transmembrane region" description="Helical" evidence="2">
    <location>
        <begin position="158"/>
        <end position="183"/>
    </location>
</feature>
<keyword evidence="4" id="KW-1185">Reference proteome</keyword>